<accession>A0A8S9R3E1</accession>
<protein>
    <submittedName>
        <fullName evidence="1">Uncharacterized protein</fullName>
    </submittedName>
</protein>
<dbReference type="AlphaFoldDB" id="A0A8S9R3E1"/>
<comment type="caution">
    <text evidence="1">The sequence shown here is derived from an EMBL/GenBank/DDBJ whole genome shotgun (WGS) entry which is preliminary data.</text>
</comment>
<evidence type="ECO:0000313" key="2">
    <source>
        <dbReference type="Proteomes" id="UP000712600"/>
    </source>
</evidence>
<evidence type="ECO:0000313" key="1">
    <source>
        <dbReference type="EMBL" id="KAF3557489.1"/>
    </source>
</evidence>
<dbReference type="Proteomes" id="UP000712600">
    <property type="component" value="Unassembled WGS sequence"/>
</dbReference>
<gene>
    <name evidence="1" type="ORF">F2Q69_00014818</name>
</gene>
<proteinExistence type="predicted"/>
<organism evidence="1 2">
    <name type="scientific">Brassica cretica</name>
    <name type="common">Mustard</name>
    <dbReference type="NCBI Taxonomy" id="69181"/>
    <lineage>
        <taxon>Eukaryota</taxon>
        <taxon>Viridiplantae</taxon>
        <taxon>Streptophyta</taxon>
        <taxon>Embryophyta</taxon>
        <taxon>Tracheophyta</taxon>
        <taxon>Spermatophyta</taxon>
        <taxon>Magnoliopsida</taxon>
        <taxon>eudicotyledons</taxon>
        <taxon>Gunneridae</taxon>
        <taxon>Pentapetalae</taxon>
        <taxon>rosids</taxon>
        <taxon>malvids</taxon>
        <taxon>Brassicales</taxon>
        <taxon>Brassicaceae</taxon>
        <taxon>Brassiceae</taxon>
        <taxon>Brassica</taxon>
    </lineage>
</organism>
<reference evidence="1" key="1">
    <citation type="submission" date="2019-12" db="EMBL/GenBank/DDBJ databases">
        <title>Genome sequencing and annotation of Brassica cretica.</title>
        <authorList>
            <person name="Studholme D.J."/>
            <person name="Sarris P."/>
        </authorList>
    </citation>
    <scope>NUCLEOTIDE SEQUENCE</scope>
    <source>
        <strain evidence="1">PFS-109/04</strain>
        <tissue evidence="1">Leaf</tissue>
    </source>
</reference>
<name>A0A8S9R3E1_BRACR</name>
<sequence length="344" mass="39663">MFPFPTTFLEFPAGEFYRKFSETCSRMVISQKDMIAYHEHAREASNSHPPMLDAVSNEFWKQKIVRKSNGADIYRLQRNVKKRDMLESTGGENIRDSRSIFHWLRHGEEDYEWITNLKPGEEHEDPEMSFLEFQRIGYSSILSSGELSSQVLQLTSQVLQLTSASCQQSRNSLRPSSASSSFDKSQRWGLEIDLMKRSTLGSGQQDLIGLKRSQTDDGLNLRAGTSYSSWKDAYAMSFEFPGYTSLSNDGKAYEHCYREVCLGRDLSFSEDMFTKNDSYKGLCRSYALHLGWVNSNWVQYECKIHDARWVAADSEKETLRCKGTLRAERAKNQELYLIRKISIN</sequence>
<dbReference type="EMBL" id="QGKX02000996">
    <property type="protein sequence ID" value="KAF3557489.1"/>
    <property type="molecule type" value="Genomic_DNA"/>
</dbReference>